<keyword evidence="1" id="KW-0472">Membrane</keyword>
<evidence type="ECO:0000313" key="5">
    <source>
        <dbReference type="Proteomes" id="UP000663940"/>
    </source>
</evidence>
<feature type="transmembrane region" description="Helical" evidence="1">
    <location>
        <begin position="24"/>
        <end position="43"/>
    </location>
</feature>
<dbReference type="Proteomes" id="UP000250557">
    <property type="component" value="Chromosome"/>
</dbReference>
<dbReference type="Proteomes" id="UP000663940">
    <property type="component" value="Chromosome"/>
</dbReference>
<reference evidence="3 5" key="2">
    <citation type="submission" date="2021-03" db="EMBL/GenBank/DDBJ databases">
        <title>Mucilaginibacter strains isolated from gold and copper mining confer multi heavy-metal resistance.</title>
        <authorList>
            <person name="Li Y."/>
        </authorList>
    </citation>
    <scope>NUCLEOTIDE SEQUENCE [LARGE SCALE GENOMIC DNA]</scope>
    <source>
        <strain evidence="3 5">P2-4</strain>
    </source>
</reference>
<keyword evidence="5" id="KW-1185">Reference proteome</keyword>
<accession>A0AAE6JDF8</accession>
<evidence type="ECO:0000313" key="3">
    <source>
        <dbReference type="EMBL" id="QTE47546.1"/>
    </source>
</evidence>
<dbReference type="EMBL" id="CP043451">
    <property type="protein sequence ID" value="QEM03684.1"/>
    <property type="molecule type" value="Genomic_DNA"/>
</dbReference>
<gene>
    <name evidence="2" type="ORF">DIU31_009215</name>
    <name evidence="3" type="ORF">J3L21_18430</name>
</gene>
<reference evidence="2 4" key="1">
    <citation type="submission" date="2019-08" db="EMBL/GenBank/DDBJ databases">
        <title>Comparative genome analysis confer to the adaptation heavy metal polluted environment.</title>
        <authorList>
            <person name="Li Y."/>
        </authorList>
    </citation>
    <scope>NUCLEOTIDE SEQUENCE [LARGE SCALE GENOMIC DNA]</scope>
    <source>
        <strain evidence="2 4">P2</strain>
    </source>
</reference>
<name>A0AAE6JDF8_9SPHI</name>
<protein>
    <submittedName>
        <fullName evidence="2">Plasmid transfer protein</fullName>
    </submittedName>
</protein>
<dbReference type="RefSeq" id="WP_112652482.1">
    <property type="nucleotide sequence ID" value="NZ_CP043451.1"/>
</dbReference>
<feature type="transmembrane region" description="Helical" evidence="1">
    <location>
        <begin position="49"/>
        <end position="68"/>
    </location>
</feature>
<evidence type="ECO:0000256" key="1">
    <source>
        <dbReference type="SAM" id="Phobius"/>
    </source>
</evidence>
<dbReference type="EMBL" id="CP071880">
    <property type="protein sequence ID" value="QTE47546.1"/>
    <property type="molecule type" value="Genomic_DNA"/>
</dbReference>
<evidence type="ECO:0000313" key="2">
    <source>
        <dbReference type="EMBL" id="QEM03684.1"/>
    </source>
</evidence>
<proteinExistence type="predicted"/>
<dbReference type="AlphaFoldDB" id="A0AAE6JDF8"/>
<sequence>MAKRFAVYKGLQKPLVFKGFQGKFIYWGIAILLIGLVLGALTIALVNMWLGTAVLAGSVTGGLIYIAGKQKKGLHSKTQSRQILIHPANLKKLKFYGSKNRV</sequence>
<keyword evidence="1" id="KW-1133">Transmembrane helix</keyword>
<evidence type="ECO:0000313" key="4">
    <source>
        <dbReference type="Proteomes" id="UP000250557"/>
    </source>
</evidence>
<keyword evidence="1" id="KW-0812">Transmembrane</keyword>
<organism evidence="2 4">
    <name type="scientific">Mucilaginibacter rubeus</name>
    <dbReference type="NCBI Taxonomy" id="2027860"/>
    <lineage>
        <taxon>Bacteria</taxon>
        <taxon>Pseudomonadati</taxon>
        <taxon>Bacteroidota</taxon>
        <taxon>Sphingobacteriia</taxon>
        <taxon>Sphingobacteriales</taxon>
        <taxon>Sphingobacteriaceae</taxon>
        <taxon>Mucilaginibacter</taxon>
    </lineage>
</organism>